<evidence type="ECO:0000256" key="5">
    <source>
        <dbReference type="ARBA" id="ARBA00022801"/>
    </source>
</evidence>
<name>A0A1Y1IPG3_KLENI</name>
<dbReference type="STRING" id="105231.A0A1Y1IPG3"/>
<dbReference type="GO" id="GO:0004185">
    <property type="term" value="F:serine-type carboxypeptidase activity"/>
    <property type="evidence" value="ECO:0000318"/>
    <property type="project" value="GO_Central"/>
</dbReference>
<keyword evidence="3 7" id="KW-0645">Protease</keyword>
<dbReference type="InterPro" id="IPR001563">
    <property type="entry name" value="Peptidase_S10"/>
</dbReference>
<organism evidence="9 10">
    <name type="scientific">Klebsormidium nitens</name>
    <name type="common">Green alga</name>
    <name type="synonym">Ulothrix nitens</name>
    <dbReference type="NCBI Taxonomy" id="105231"/>
    <lineage>
        <taxon>Eukaryota</taxon>
        <taxon>Viridiplantae</taxon>
        <taxon>Streptophyta</taxon>
        <taxon>Klebsormidiophyceae</taxon>
        <taxon>Klebsormidiales</taxon>
        <taxon>Klebsormidiaceae</taxon>
        <taxon>Klebsormidium</taxon>
    </lineage>
</organism>
<dbReference type="OrthoDB" id="443318at2759"/>
<keyword evidence="6" id="KW-0325">Glycoprotein</keyword>
<evidence type="ECO:0000313" key="9">
    <source>
        <dbReference type="EMBL" id="GAQ90008.1"/>
    </source>
</evidence>
<dbReference type="SUPFAM" id="SSF53474">
    <property type="entry name" value="alpha/beta-Hydrolases"/>
    <property type="match status" value="1"/>
</dbReference>
<feature type="signal peptide" evidence="7">
    <location>
        <begin position="1"/>
        <end position="24"/>
    </location>
</feature>
<keyword evidence="2 7" id="KW-0121">Carboxypeptidase</keyword>
<keyword evidence="4 7" id="KW-0732">Signal</keyword>
<evidence type="ECO:0000256" key="8">
    <source>
        <dbReference type="SAM" id="MobiDB-lite"/>
    </source>
</evidence>
<dbReference type="AlphaFoldDB" id="A0A1Y1IPG3"/>
<feature type="region of interest" description="Disordered" evidence="8">
    <location>
        <begin position="93"/>
        <end position="114"/>
    </location>
</feature>
<dbReference type="InterPro" id="IPR033124">
    <property type="entry name" value="Ser_caboxypep_his_AS"/>
</dbReference>
<dbReference type="PROSITE" id="PS00131">
    <property type="entry name" value="CARBOXYPEPT_SER_SER"/>
    <property type="match status" value="1"/>
</dbReference>
<evidence type="ECO:0000256" key="7">
    <source>
        <dbReference type="RuleBase" id="RU361156"/>
    </source>
</evidence>
<dbReference type="PROSITE" id="PS00560">
    <property type="entry name" value="CARBOXYPEPT_SER_HIS"/>
    <property type="match status" value="1"/>
</dbReference>
<keyword evidence="10" id="KW-1185">Reference proteome</keyword>
<dbReference type="InterPro" id="IPR029058">
    <property type="entry name" value="AB_hydrolase_fold"/>
</dbReference>
<gene>
    <name evidence="9" type="ORF">KFL_005890040</name>
</gene>
<comment type="similarity">
    <text evidence="1 7">Belongs to the peptidase S10 family.</text>
</comment>
<dbReference type="Proteomes" id="UP000054558">
    <property type="component" value="Unassembled WGS sequence"/>
</dbReference>
<evidence type="ECO:0000256" key="2">
    <source>
        <dbReference type="ARBA" id="ARBA00022645"/>
    </source>
</evidence>
<dbReference type="InterPro" id="IPR018202">
    <property type="entry name" value="Ser_caboxypep_ser_AS"/>
</dbReference>
<reference evidence="9 10" key="1">
    <citation type="journal article" date="2014" name="Nat. Commun.">
        <title>Klebsormidium flaccidum genome reveals primary factors for plant terrestrial adaptation.</title>
        <authorList>
            <person name="Hori K."/>
            <person name="Maruyama F."/>
            <person name="Fujisawa T."/>
            <person name="Togashi T."/>
            <person name="Yamamoto N."/>
            <person name="Seo M."/>
            <person name="Sato S."/>
            <person name="Yamada T."/>
            <person name="Mori H."/>
            <person name="Tajima N."/>
            <person name="Moriyama T."/>
            <person name="Ikeuchi M."/>
            <person name="Watanabe M."/>
            <person name="Wada H."/>
            <person name="Kobayashi K."/>
            <person name="Saito M."/>
            <person name="Masuda T."/>
            <person name="Sasaki-Sekimoto Y."/>
            <person name="Mashiguchi K."/>
            <person name="Awai K."/>
            <person name="Shimojima M."/>
            <person name="Masuda S."/>
            <person name="Iwai M."/>
            <person name="Nobusawa T."/>
            <person name="Narise T."/>
            <person name="Kondo S."/>
            <person name="Saito H."/>
            <person name="Sato R."/>
            <person name="Murakawa M."/>
            <person name="Ihara Y."/>
            <person name="Oshima-Yamada Y."/>
            <person name="Ohtaka K."/>
            <person name="Satoh M."/>
            <person name="Sonobe K."/>
            <person name="Ishii M."/>
            <person name="Ohtani R."/>
            <person name="Kanamori-Sato M."/>
            <person name="Honoki R."/>
            <person name="Miyazaki D."/>
            <person name="Mochizuki H."/>
            <person name="Umetsu J."/>
            <person name="Higashi K."/>
            <person name="Shibata D."/>
            <person name="Kamiya Y."/>
            <person name="Sato N."/>
            <person name="Nakamura Y."/>
            <person name="Tabata S."/>
            <person name="Ida S."/>
            <person name="Kurokawa K."/>
            <person name="Ohta H."/>
        </authorList>
    </citation>
    <scope>NUCLEOTIDE SEQUENCE [LARGE SCALE GENOMIC DNA]</scope>
    <source>
        <strain evidence="9 10">NIES-2285</strain>
    </source>
</reference>
<dbReference type="Gene3D" id="3.40.50.1820">
    <property type="entry name" value="alpha/beta hydrolase"/>
    <property type="match status" value="1"/>
</dbReference>
<accession>A0A1Y1IPG3</accession>
<dbReference type="OMA" id="GDWMKPF"/>
<keyword evidence="5 7" id="KW-0378">Hydrolase</keyword>
<evidence type="ECO:0000313" key="10">
    <source>
        <dbReference type="Proteomes" id="UP000054558"/>
    </source>
</evidence>
<dbReference type="PANTHER" id="PTHR11802:SF113">
    <property type="entry name" value="SERINE CARBOXYPEPTIDASE CTSA-4.1"/>
    <property type="match status" value="1"/>
</dbReference>
<dbReference type="GO" id="GO:0006508">
    <property type="term" value="P:proteolysis"/>
    <property type="evidence" value="ECO:0007669"/>
    <property type="project" value="UniProtKB-KW"/>
</dbReference>
<protein>
    <recommendedName>
        <fullName evidence="7">Carboxypeptidase</fullName>
        <ecNumber evidence="7">3.4.16.-</ecNumber>
    </recommendedName>
</protein>
<dbReference type="PRINTS" id="PR00724">
    <property type="entry name" value="CRBOXYPTASEC"/>
</dbReference>
<evidence type="ECO:0000256" key="6">
    <source>
        <dbReference type="ARBA" id="ARBA00023180"/>
    </source>
</evidence>
<dbReference type="PANTHER" id="PTHR11802">
    <property type="entry name" value="SERINE PROTEASE FAMILY S10 SERINE CARBOXYPEPTIDASE"/>
    <property type="match status" value="1"/>
</dbReference>
<evidence type="ECO:0000256" key="4">
    <source>
        <dbReference type="ARBA" id="ARBA00022729"/>
    </source>
</evidence>
<evidence type="ECO:0000256" key="3">
    <source>
        <dbReference type="ARBA" id="ARBA00022670"/>
    </source>
</evidence>
<sequence>MASSTLHRFLLFLTLTAAAASTLAEPAWEREIADVRDWIETKFTDGVHAFEEELSASRLKAFASELGVSSPQAMEGVGAAEMLETLGKEALSEVVSSGEGRSEEAGNEESRREGLLVERPLNLMPAGENADKDLGHYAGYFRLNRTHDARMFYFFFESRGNKSTDPIVLWMTGGPGCSSELAVFAENGPFQIDNETLELSWNPYGWDKVSNLVYVDQPIGTGFSYSHDPRDIVHSEKGVSEDMYDFLLAFYEAHPEYKDHDFFITGESYAGHYVPAVAAKVHAMNKAKQGPHLNLKGIAIGNGLTQPDIQYGAYADFAYQNHLISKITYEGLRIKYPVCAMAIHACGTKGSISCIAALYICQTIVVRILAEANNINVYDIRKKCDVAPLCYDFSYLDRFLNQPAVKKELGVEDRYWVACSPKIQTAMLADIMRSLEPKIPALLEDGIRFLNYAGEFDFICNWVGNSRWVAVMEWSGQEAYNKAPWVNFTVDGQLAGNFTGTDQLGFLKVKDAGHLVPMDQPKNALEMLRRFVRGEKMADEAAQPLAYVI</sequence>
<dbReference type="Pfam" id="PF00450">
    <property type="entry name" value="Peptidase_S10"/>
    <property type="match status" value="1"/>
</dbReference>
<feature type="chain" id="PRO_5011821910" description="Carboxypeptidase" evidence="7">
    <location>
        <begin position="25"/>
        <end position="549"/>
    </location>
</feature>
<evidence type="ECO:0000256" key="1">
    <source>
        <dbReference type="ARBA" id="ARBA00009431"/>
    </source>
</evidence>
<dbReference type="EMBL" id="DF237538">
    <property type="protein sequence ID" value="GAQ90008.1"/>
    <property type="molecule type" value="Genomic_DNA"/>
</dbReference>
<proteinExistence type="inferred from homology"/>
<feature type="compositionally biased region" description="Basic and acidic residues" evidence="8">
    <location>
        <begin position="100"/>
        <end position="114"/>
    </location>
</feature>
<dbReference type="EC" id="3.4.16.-" evidence="7"/>